<accession>A0A9X9LW85</accession>
<sequence>MGQSLRIFLKMLFMAYLVFHEKAATERNLLQKEVGMS</sequence>
<evidence type="ECO:0000313" key="1">
    <source>
        <dbReference type="EMBL" id="VCW97663.1"/>
    </source>
</evidence>
<dbReference type="EMBL" id="CYRY02022566">
    <property type="protein sequence ID" value="VCW97663.1"/>
    <property type="molecule type" value="Genomic_DNA"/>
</dbReference>
<dbReference type="AlphaFoldDB" id="A0A9X9LW85"/>
<comment type="caution">
    <text evidence="1">The sequence shown here is derived from an EMBL/GenBank/DDBJ whole genome shotgun (WGS) entry which is preliminary data.</text>
</comment>
<organism evidence="1 2">
    <name type="scientific">Gulo gulo</name>
    <name type="common">Wolverine</name>
    <name type="synonym">Gluton</name>
    <dbReference type="NCBI Taxonomy" id="48420"/>
    <lineage>
        <taxon>Eukaryota</taxon>
        <taxon>Metazoa</taxon>
        <taxon>Chordata</taxon>
        <taxon>Craniata</taxon>
        <taxon>Vertebrata</taxon>
        <taxon>Euteleostomi</taxon>
        <taxon>Mammalia</taxon>
        <taxon>Eutheria</taxon>
        <taxon>Laurasiatheria</taxon>
        <taxon>Carnivora</taxon>
        <taxon>Caniformia</taxon>
        <taxon>Musteloidea</taxon>
        <taxon>Mustelidae</taxon>
        <taxon>Guloninae</taxon>
        <taxon>Gulo</taxon>
    </lineage>
</organism>
<proteinExistence type="predicted"/>
<dbReference type="Proteomes" id="UP000269945">
    <property type="component" value="Unassembled WGS sequence"/>
</dbReference>
<gene>
    <name evidence="1" type="ORF">BN2614_LOCUS1</name>
</gene>
<evidence type="ECO:0000313" key="2">
    <source>
        <dbReference type="Proteomes" id="UP000269945"/>
    </source>
</evidence>
<protein>
    <submittedName>
        <fullName evidence="1">Uncharacterized protein</fullName>
    </submittedName>
</protein>
<reference evidence="1 2" key="1">
    <citation type="submission" date="2018-10" db="EMBL/GenBank/DDBJ databases">
        <authorList>
            <person name="Ekblom R."/>
            <person name="Jareborg N."/>
        </authorList>
    </citation>
    <scope>NUCLEOTIDE SEQUENCE [LARGE SCALE GENOMIC DNA]</scope>
    <source>
        <tissue evidence="1">Muscle</tissue>
    </source>
</reference>
<name>A0A9X9LW85_GULGU</name>
<keyword evidence="2" id="KW-1185">Reference proteome</keyword>